<name>A0AAV7KK26_9METZ</name>
<protein>
    <submittedName>
        <fullName evidence="1">Uncharacterized protein</fullName>
    </submittedName>
</protein>
<dbReference type="EMBL" id="JAKMXF010000033">
    <property type="protein sequence ID" value="KAI6660574.1"/>
    <property type="molecule type" value="Genomic_DNA"/>
</dbReference>
<gene>
    <name evidence="1" type="ORF">LOD99_14158</name>
</gene>
<dbReference type="AlphaFoldDB" id="A0AAV7KK26"/>
<reference evidence="1 2" key="1">
    <citation type="journal article" date="2023" name="BMC Biol.">
        <title>The compact genome of the sponge Oopsacas minuta (Hexactinellida) is lacking key metazoan core genes.</title>
        <authorList>
            <person name="Santini S."/>
            <person name="Schenkelaars Q."/>
            <person name="Jourda C."/>
            <person name="Duchesne M."/>
            <person name="Belahbib H."/>
            <person name="Rocher C."/>
            <person name="Selva M."/>
            <person name="Riesgo A."/>
            <person name="Vervoort M."/>
            <person name="Leys S.P."/>
            <person name="Kodjabachian L."/>
            <person name="Le Bivic A."/>
            <person name="Borchiellini C."/>
            <person name="Claverie J.M."/>
            <person name="Renard E."/>
        </authorList>
    </citation>
    <scope>NUCLEOTIDE SEQUENCE [LARGE SCALE GENOMIC DNA]</scope>
    <source>
        <strain evidence="1">SPO-2</strain>
    </source>
</reference>
<comment type="caution">
    <text evidence="1">The sequence shown here is derived from an EMBL/GenBank/DDBJ whole genome shotgun (WGS) entry which is preliminary data.</text>
</comment>
<evidence type="ECO:0000313" key="1">
    <source>
        <dbReference type="EMBL" id="KAI6660574.1"/>
    </source>
</evidence>
<dbReference type="Proteomes" id="UP001165289">
    <property type="component" value="Unassembled WGS sequence"/>
</dbReference>
<accession>A0AAV7KK26</accession>
<organism evidence="1 2">
    <name type="scientific">Oopsacas minuta</name>
    <dbReference type="NCBI Taxonomy" id="111878"/>
    <lineage>
        <taxon>Eukaryota</taxon>
        <taxon>Metazoa</taxon>
        <taxon>Porifera</taxon>
        <taxon>Hexactinellida</taxon>
        <taxon>Hexasterophora</taxon>
        <taxon>Lyssacinosida</taxon>
        <taxon>Leucopsacidae</taxon>
        <taxon>Oopsacas</taxon>
    </lineage>
</organism>
<keyword evidence="2" id="KW-1185">Reference proteome</keyword>
<evidence type="ECO:0000313" key="2">
    <source>
        <dbReference type="Proteomes" id="UP001165289"/>
    </source>
</evidence>
<proteinExistence type="predicted"/>
<sequence length="250" mass="29222">MSKPLHLGLTSRNSLNSYMTEHRLSCLGKKRIDLPVLMAKEILCEQSNQYIPLHDSHLKHFLKQPCHVCRQLRRIEMLDRQGYVLGTVEEAMQARRVLRELELRATKLSIIEEREKRRLDRIMKAGEGEGEVKYRRRSIECNIDLYYDLFTQVKIKLEHVVCKAGFHTGISFGGKSIPLVYIINEDCFIVILFLPTKTNSNLLIIAKEWMLGNILGQKGRTKKVQVKIKNPKVKKKKTYKARLSYKKIWE</sequence>